<evidence type="ECO:0000313" key="11">
    <source>
        <dbReference type="EMBL" id="TSH92973.1"/>
    </source>
</evidence>
<accession>A0A556AJB9</accession>
<comment type="caution">
    <text evidence="11">The sequence shown here is derived from an EMBL/GenBank/DDBJ whole genome shotgun (WGS) entry which is preliminary data.</text>
</comment>
<keyword evidence="2 9" id="KW-0813">Transport</keyword>
<dbReference type="Pfam" id="PF04290">
    <property type="entry name" value="DctQ"/>
    <property type="match status" value="1"/>
</dbReference>
<dbReference type="OrthoDB" id="9180463at2"/>
<evidence type="ECO:0000256" key="1">
    <source>
        <dbReference type="ARBA" id="ARBA00004429"/>
    </source>
</evidence>
<evidence type="ECO:0000256" key="4">
    <source>
        <dbReference type="ARBA" id="ARBA00022519"/>
    </source>
</evidence>
<feature type="transmembrane region" description="Helical" evidence="9">
    <location>
        <begin position="128"/>
        <end position="146"/>
    </location>
</feature>
<dbReference type="GO" id="GO:0015740">
    <property type="term" value="P:C4-dicarboxylate transport"/>
    <property type="evidence" value="ECO:0007669"/>
    <property type="project" value="TreeGrafter"/>
</dbReference>
<evidence type="ECO:0000256" key="8">
    <source>
        <dbReference type="ARBA" id="ARBA00038436"/>
    </source>
</evidence>
<dbReference type="AlphaFoldDB" id="A0A556AJB9"/>
<proteinExistence type="inferred from homology"/>
<evidence type="ECO:0000259" key="10">
    <source>
        <dbReference type="Pfam" id="PF04290"/>
    </source>
</evidence>
<feature type="transmembrane region" description="Helical" evidence="9">
    <location>
        <begin position="89"/>
        <end position="108"/>
    </location>
</feature>
<dbReference type="InterPro" id="IPR055348">
    <property type="entry name" value="DctQ"/>
</dbReference>
<feature type="transmembrane region" description="Helical" evidence="9">
    <location>
        <begin position="7"/>
        <end position="26"/>
    </location>
</feature>
<dbReference type="GO" id="GO:0022857">
    <property type="term" value="F:transmembrane transporter activity"/>
    <property type="evidence" value="ECO:0007669"/>
    <property type="project" value="UniProtKB-UniRule"/>
</dbReference>
<dbReference type="Proteomes" id="UP000318405">
    <property type="component" value="Unassembled WGS sequence"/>
</dbReference>
<evidence type="ECO:0000256" key="2">
    <source>
        <dbReference type="ARBA" id="ARBA00022448"/>
    </source>
</evidence>
<comment type="similarity">
    <text evidence="8 9">Belongs to the TRAP transporter small permease family.</text>
</comment>
<evidence type="ECO:0000256" key="7">
    <source>
        <dbReference type="ARBA" id="ARBA00023136"/>
    </source>
</evidence>
<keyword evidence="7 9" id="KW-0472">Membrane</keyword>
<evidence type="ECO:0000313" key="12">
    <source>
        <dbReference type="Proteomes" id="UP000318405"/>
    </source>
</evidence>
<sequence>MKIYGLIMNAFGAVAALLVGVMTALVSYDVIVRNLGLGSLDWVLEVSEYMLPVIICASAPWLMYRNQHIRLDVLNMVLPTRVLRRIDRYAASVGAVVSLIFAWYALLLLLDSRAAGSLVMKSLVFPEWWLFVPVPIGFGALAVECARRAFMPETVADEAAPAEGVM</sequence>
<feature type="transmembrane region" description="Helical" evidence="9">
    <location>
        <begin position="46"/>
        <end position="64"/>
    </location>
</feature>
<comment type="function">
    <text evidence="9">Part of the tripartite ATP-independent periplasmic (TRAP) transport system.</text>
</comment>
<dbReference type="RefSeq" id="WP_143949339.1">
    <property type="nucleotide sequence ID" value="NZ_BAABMB010000001.1"/>
</dbReference>
<keyword evidence="12" id="KW-1185">Reference proteome</keyword>
<protein>
    <recommendedName>
        <fullName evidence="9">TRAP transporter small permease protein</fullName>
    </recommendedName>
</protein>
<evidence type="ECO:0000256" key="5">
    <source>
        <dbReference type="ARBA" id="ARBA00022692"/>
    </source>
</evidence>
<evidence type="ECO:0000256" key="9">
    <source>
        <dbReference type="RuleBase" id="RU369079"/>
    </source>
</evidence>
<dbReference type="GO" id="GO:0005886">
    <property type="term" value="C:plasma membrane"/>
    <property type="evidence" value="ECO:0007669"/>
    <property type="project" value="UniProtKB-SubCell"/>
</dbReference>
<dbReference type="PANTHER" id="PTHR35011:SF10">
    <property type="entry name" value="TRAP TRANSPORTER SMALL PERMEASE PROTEIN"/>
    <property type="match status" value="1"/>
</dbReference>
<keyword evidence="3" id="KW-1003">Cell membrane</keyword>
<comment type="subcellular location">
    <subcellularLocation>
        <location evidence="1 9">Cell inner membrane</location>
        <topology evidence="1 9">Multi-pass membrane protein</topology>
    </subcellularLocation>
</comment>
<evidence type="ECO:0000256" key="3">
    <source>
        <dbReference type="ARBA" id="ARBA00022475"/>
    </source>
</evidence>
<gene>
    <name evidence="11" type="ORF">FOZ76_16440</name>
</gene>
<reference evidence="11 12" key="1">
    <citation type="submission" date="2019-07" db="EMBL/GenBank/DDBJ databases">
        <title>Qingshengfaniella alkalisoli gen. nov., sp. nov., isolated from saline soil.</title>
        <authorList>
            <person name="Xu L."/>
            <person name="Huang X.-X."/>
            <person name="Sun J.-Q."/>
        </authorList>
    </citation>
    <scope>NUCLEOTIDE SEQUENCE [LARGE SCALE GENOMIC DNA]</scope>
    <source>
        <strain evidence="11 12">DSM 27279</strain>
    </source>
</reference>
<keyword evidence="5 9" id="KW-0812">Transmembrane</keyword>
<name>A0A556AJB9_9BURK</name>
<dbReference type="PANTHER" id="PTHR35011">
    <property type="entry name" value="2,3-DIKETO-L-GULONATE TRAP TRANSPORTER SMALL PERMEASE PROTEIN YIAM"/>
    <property type="match status" value="1"/>
</dbReference>
<keyword evidence="4 9" id="KW-0997">Cell inner membrane</keyword>
<dbReference type="EMBL" id="VLTJ01000029">
    <property type="protein sequence ID" value="TSH92973.1"/>
    <property type="molecule type" value="Genomic_DNA"/>
</dbReference>
<dbReference type="InterPro" id="IPR007387">
    <property type="entry name" value="TRAP_DctQ"/>
</dbReference>
<comment type="subunit">
    <text evidence="9">The complex comprises the extracytoplasmic solute receptor protein and the two transmembrane proteins.</text>
</comment>
<keyword evidence="6 9" id="KW-1133">Transmembrane helix</keyword>
<feature type="domain" description="Tripartite ATP-independent periplasmic transporters DctQ component" evidence="10">
    <location>
        <begin position="22"/>
        <end position="149"/>
    </location>
</feature>
<organism evidence="11 12">
    <name type="scientific">Verticiella sediminum</name>
    <dbReference type="NCBI Taxonomy" id="1247510"/>
    <lineage>
        <taxon>Bacteria</taxon>
        <taxon>Pseudomonadati</taxon>
        <taxon>Pseudomonadota</taxon>
        <taxon>Betaproteobacteria</taxon>
        <taxon>Burkholderiales</taxon>
        <taxon>Alcaligenaceae</taxon>
        <taxon>Verticiella</taxon>
    </lineage>
</organism>
<evidence type="ECO:0000256" key="6">
    <source>
        <dbReference type="ARBA" id="ARBA00022989"/>
    </source>
</evidence>